<gene>
    <name evidence="1" type="ORF">SZ25_00190</name>
</gene>
<evidence type="ECO:0000313" key="1">
    <source>
        <dbReference type="EMBL" id="KKB96696.1"/>
    </source>
</evidence>
<proteinExistence type="predicted"/>
<sequence>MTASTLPWTGTGSNGQSSSNKYSFNPALYTASAAFTPLCTGTNAAVTGVTTAATAFDYFSLLSTGSPGAFLTAYTALSVSTTVGVQNKAFAAALSYEARNALLPLVKAEYFAGTLAPALITTITDEVTAASNSLTVIQTGVDSATKTALSTAYTAEAAVITAALNRLKTVENKIYLVGDSIDVTSAASNTAYAAITTLTSFTGTKTPLSALFDPAQLGNGGTAIPSLTASTFANAGTLQGYYSTAATALAGSTLLKQLQATTEMTAQTTFDLYCGQLQGYLSAGTTGNWASGSTTVGIIPGIDYELHIAGTVMNAQLAADSSTITAAAGVIGAPSVTTNYL</sequence>
<dbReference type="AlphaFoldDB" id="A0A0F5MPV8"/>
<name>A0A0F5MPV8_9RICK</name>
<organism evidence="1 2">
    <name type="scientific">Candidatus Arcanibacter lacustris</name>
    <dbReference type="NCBI Taxonomy" id="1607817"/>
    <lineage>
        <taxon>Bacteria</taxon>
        <taxon>Pseudomonadati</taxon>
        <taxon>Pseudomonadota</taxon>
        <taxon>Alphaproteobacteria</taxon>
        <taxon>Rickettsiales</taxon>
        <taxon>Candidatus Arcanibacter</taxon>
    </lineage>
</organism>
<protein>
    <submittedName>
        <fullName evidence="1">Uncharacterized protein</fullName>
    </submittedName>
</protein>
<comment type="caution">
    <text evidence="1">The sequence shown here is derived from an EMBL/GenBank/DDBJ whole genome shotgun (WGS) entry which is preliminary data.</text>
</comment>
<reference evidence="1 2" key="1">
    <citation type="submission" date="2015-02" db="EMBL/GenBank/DDBJ databases">
        <title>Single cell genomics of a rare environmental alphaproteobacterium provides unique insights into Rickettsiaceae evolution.</title>
        <authorList>
            <person name="Martijn J."/>
            <person name="Schulz F."/>
            <person name="Zaremba-Niedzwiedzka K."/>
            <person name="Viklund J."/>
            <person name="Stepanauskas R."/>
            <person name="Andersson S.G.E."/>
            <person name="Horn M."/>
            <person name="Guy L."/>
            <person name="Ettema T.J.G."/>
        </authorList>
    </citation>
    <scope>NUCLEOTIDE SEQUENCE [LARGE SCALE GENOMIC DNA]</scope>
    <source>
        <strain evidence="1 2">SCGC AAA041-L04</strain>
    </source>
</reference>
<dbReference type="EMBL" id="JYHA01000029">
    <property type="protein sequence ID" value="KKB96696.1"/>
    <property type="molecule type" value="Genomic_DNA"/>
</dbReference>
<dbReference type="Proteomes" id="UP000033358">
    <property type="component" value="Unassembled WGS sequence"/>
</dbReference>
<accession>A0A0F5MPV8</accession>
<evidence type="ECO:0000313" key="2">
    <source>
        <dbReference type="Proteomes" id="UP000033358"/>
    </source>
</evidence>
<keyword evidence="2" id="KW-1185">Reference proteome</keyword>